<dbReference type="RefSeq" id="WP_096463601.1">
    <property type="nucleotide sequence ID" value="NZ_AP017312.1"/>
</dbReference>
<accession>A0A0U5C4D5</accession>
<name>A0A0U5C4D5_9BACL</name>
<proteinExistence type="predicted"/>
<protein>
    <submittedName>
        <fullName evidence="1">Uncharacterized protein</fullName>
    </submittedName>
</protein>
<dbReference type="KEGG" id="asoc:CB4_00690"/>
<evidence type="ECO:0000313" key="1">
    <source>
        <dbReference type="EMBL" id="BAU26563.1"/>
    </source>
</evidence>
<keyword evidence="2" id="KW-1185">Reference proteome</keyword>
<gene>
    <name evidence="1" type="ORF">CB4_00690</name>
</gene>
<organism evidence="1 2">
    <name type="scientific">Aneurinibacillus soli</name>
    <dbReference type="NCBI Taxonomy" id="1500254"/>
    <lineage>
        <taxon>Bacteria</taxon>
        <taxon>Bacillati</taxon>
        <taxon>Bacillota</taxon>
        <taxon>Bacilli</taxon>
        <taxon>Bacillales</taxon>
        <taxon>Paenibacillaceae</taxon>
        <taxon>Aneurinibacillus group</taxon>
        <taxon>Aneurinibacillus</taxon>
    </lineage>
</organism>
<dbReference type="Proteomes" id="UP000217696">
    <property type="component" value="Chromosome"/>
</dbReference>
<sequence length="257" mass="29469">MGQDSKILSAWGRIFGWLRWISVFQYVRMIPLFKGSYGFVEAWVIGNLIASMTSYGLALYNKSVPSLAIYFIMAYGFIRVFEVTVYQVNVLLFDPYQTENYAVKSYRRLVILLLHNYVEVIIWFAAAYVWLANLGKAVIPLEAMTTPFGTFMYSFLTMVGFGSNSINTDMLKNITIWHSVLVVQAIIGLFMTLICLARFVSLLPAPDTMNPQEQKAEAKELQQELALVNEQLAEVREIICEIKEKQQREEQGELIRI</sequence>
<reference evidence="1 2" key="1">
    <citation type="submission" date="2015-12" db="EMBL/GenBank/DDBJ databases">
        <title>Genome sequence of Aneurinibacillus soli.</title>
        <authorList>
            <person name="Lee J.S."/>
            <person name="Lee K.C."/>
            <person name="Kim K.K."/>
            <person name="Lee B.W."/>
        </authorList>
    </citation>
    <scope>NUCLEOTIDE SEQUENCE [LARGE SCALE GENOMIC DNA]</scope>
    <source>
        <strain evidence="1 2">CB4</strain>
    </source>
</reference>
<dbReference type="EMBL" id="AP017312">
    <property type="protein sequence ID" value="BAU26563.1"/>
    <property type="molecule type" value="Genomic_DNA"/>
</dbReference>
<evidence type="ECO:0000313" key="2">
    <source>
        <dbReference type="Proteomes" id="UP000217696"/>
    </source>
</evidence>
<dbReference type="OrthoDB" id="7867610at2"/>
<dbReference type="AlphaFoldDB" id="A0A0U5C4D5"/>